<protein>
    <submittedName>
        <fullName evidence="6">Ca2+-binding EF-hand superfamily protein</fullName>
    </submittedName>
</protein>
<dbReference type="InterPro" id="IPR002048">
    <property type="entry name" value="EF_hand_dom"/>
</dbReference>
<keyword evidence="2" id="KW-0677">Repeat</keyword>
<dbReference type="InterPro" id="IPR039647">
    <property type="entry name" value="EF_hand_pair_protein_CML-like"/>
</dbReference>
<dbReference type="Gene3D" id="1.10.238.10">
    <property type="entry name" value="EF-hand"/>
    <property type="match status" value="2"/>
</dbReference>
<feature type="domain" description="EF-hand" evidence="5">
    <location>
        <begin position="1717"/>
        <end position="1735"/>
    </location>
</feature>
<accession>A0A7X0EC83</accession>
<feature type="domain" description="EF-hand" evidence="5">
    <location>
        <begin position="1796"/>
        <end position="1812"/>
    </location>
</feature>
<keyword evidence="3" id="KW-0472">Membrane</keyword>
<evidence type="ECO:0000313" key="6">
    <source>
        <dbReference type="EMBL" id="MBB6251442.1"/>
    </source>
</evidence>
<dbReference type="Proteomes" id="UP000539175">
    <property type="component" value="Unassembled WGS sequence"/>
</dbReference>
<evidence type="ECO:0000256" key="1">
    <source>
        <dbReference type="ARBA" id="ARBA00022723"/>
    </source>
</evidence>
<dbReference type="PROSITE" id="PS00018">
    <property type="entry name" value="EF_HAND_1"/>
    <property type="match status" value="3"/>
</dbReference>
<dbReference type="EMBL" id="JACIIZ010000005">
    <property type="protein sequence ID" value="MBB6251442.1"/>
    <property type="molecule type" value="Genomic_DNA"/>
</dbReference>
<dbReference type="GO" id="GO:0005509">
    <property type="term" value="F:calcium ion binding"/>
    <property type="evidence" value="ECO:0007669"/>
    <property type="project" value="InterPro"/>
</dbReference>
<dbReference type="Pfam" id="PF06791">
    <property type="entry name" value="TMP_2"/>
    <property type="match status" value="1"/>
</dbReference>
<sequence>MADRTLAIRLSLDGMTDFRDQMKAAGLEGTSAFNTINAAIDGTGRGVERLVVRLDPTIRATTSLSDAAGKLASAQAYLSTEMAKGGDAAERTAASLKVVQSASAQVAEIQAALAAKTISATEATQQLRQVMSGTANDSAKAAASFNALKASLDPAYAATQKLTEGRKTLDAALASGLTTEAEHAALLQKMGDGARFGATQTAILQSGVINTFQSIASGLPVGQTLLTQTVQTAPALAGMGVAALAAAAPFIVLGAAVAAMVVAHVQANAELKETNRVLALAGGAAGVTSSQFYELADQAAQSGQITRASALALQQTYAATGKIGGDMLSKLAAETKAWATLTAQSTEDASKQLAGYFSDPSSAATQLAKSLNLLSLQQVQTIQSMDRTGNSAGAQAALFAAIKDRADQAKESLGYFGQALNNIADNWERIKHWGAPDALPPVQRLADVTAQYDAVLKELREDQAKAATDDDYVGAVVADQQKLAALVRQAEDLRRSIASQTRQASAGADQTAANDLGAKVMPIVNALPDAQIKGLNADILALSRAFLTIDPATGKSVISATQYAQAVQAARAQIEGLQQPYQKWLDQQRIEQQVLAADPALRDQLRARLQAEYAARTVNASAIEKGAMAAGAEASVVRARDDAYLRSAAAASASTAATLTVADAYGVSAEAGLRAAEAAKVQDQARTDLTVRTHQQEVVERNLAAASAASYAALAQQVQQLDVATQQQDALAAASAKGAQALADQTIANQAAVMVQKAINDAKAAGITLTQQEIEVKRQEIEVDLKRQALDQQRIAADNELRSANDNITYLQAEIDTLGMDSQARAVLLAQMKAEQQLRANNLALYSSEDAADKEKVRSLIDAAGKTAALTAENERLTAAYQTFSDLGTSTFDAMIQKVVSASDATATWKDMFRGLVAEIETAGIKLAVLNPLKNWLSGDNKLPTLSDLTKVAGNAQGAAGSGSSSGAANDNPLAINTGTGLLKYLDIGGSSSGGTGAAAGSAAQSGGWLSGLGSVNWAGTLGIAGASAAVASTLGNLFGQSDIQQRNSSIFGAFLGGIPGAILGSIFGPSKSVGPVGQIGITQGGLGAGQVVGLGPVGVDNGQSRSDATAYGKSAISAINSAAQTAGVSNLVLSQNSGFLNGNYIETINGTINTFVNGVKKSFTDGDAAIADFAKRLLQDDHSGALSADVKTALANTKATTSAELNSDIAFAKSFRDTLSSYSQGLAAADDVQLQAKASIVSTIQSLQDFKKTTADLGLDTAAANTAASDYLKSLLGITPAAATLDATQQAVAKIDGAVQGAIPYLAEFGISIDDVTAAAKNAKATLLSDYMAKLNDAFLQAGDAAEQAAYAEQQLVAQRATAITDIKALGGSEADVATANTVYARLMQNVVDQAQLSGDAFNELLSLMPDLTGQIHAYSAAVADATDTTAAATAAANLAAANRAAAQAKGQVTYLNATGGTVTGAQDLTASLSGATDLSAIIATIGTDLDNITALGKAGVDSTDAYRGAFDRLNAALTAGTIAPADYTTALGVLTSRFQTAQQSVSSLAATASQLTSAGASVQAYIDKAKSGGVTSYLSPTDQLSNARDAFNRQLALAQANDSTALGGITQYADTYLSALTKTQGSGTDTTATINAVLAQLSALPATQSFNDKNLALLGQIAANTNNAAASLARADANGDKVITWAEFQSWGTGNTASLKAIGALLNLPGGGDLASIFAAIDTNGDGTISQLESTRVSLLSALTGLPSPTALQVGGALAPYFGALTSSTNGRLDLATFTAVMSGKADNGTLQYWFGQLDSNGDGAISQLEVTRAQLLDGLSGIATPTALQVGGALAPYFQQLAAIGNGRLDLPTFTAVMAGKADNGTLSYWFAQLDNNGDGAISQLEVTRAQLLSGLSGIASPTAQQVGGALKPYFDDLTASTNGLLSQATFKSVLSGKADDSTLTTWFKQLDANGDGQLSKLETLNSSTGDVTSAVGDLAGSGANGTLADIAVIIATGFKIVKDTIDATNILIYNADVWQRAKWGDEWPRLDGLRDVLDAINVYSGKVTWNTAQTAAKLGGTPAYATGTDYHPGGLAIVGERGPEVAWLPTGTRVWPNGSAPSFGGGSVNTAGVEARLDTIIRQNNQLLAQIRAGGLASVGGLGRVETAIKSTANAVRGPVGGLTTIQRRAG</sequence>
<evidence type="ECO:0000256" key="3">
    <source>
        <dbReference type="SAM" id="Phobius"/>
    </source>
</evidence>
<feature type="domain" description="Bacteriophage tail tape measure N-terminal" evidence="4">
    <location>
        <begin position="189"/>
        <end position="383"/>
    </location>
</feature>
<feature type="domain" description="EF-hand" evidence="5">
    <location>
        <begin position="1950"/>
        <end position="1966"/>
    </location>
</feature>
<dbReference type="RefSeq" id="WP_184799946.1">
    <property type="nucleotide sequence ID" value="NZ_JACIIZ010000005.1"/>
</dbReference>
<dbReference type="InterPro" id="IPR009628">
    <property type="entry name" value="Phage_tape_measure_N"/>
</dbReference>
<reference evidence="6 7" key="1">
    <citation type="submission" date="2020-08" db="EMBL/GenBank/DDBJ databases">
        <title>Genomic Encyclopedia of Type Strains, Phase IV (KMG-IV): sequencing the most valuable type-strain genomes for metagenomic binning, comparative biology and taxonomic classification.</title>
        <authorList>
            <person name="Goeker M."/>
        </authorList>
    </citation>
    <scope>NUCLEOTIDE SEQUENCE [LARGE SCALE GENOMIC DNA]</scope>
    <source>
        <strain evidence="6 7">DSM 22198</strain>
    </source>
</reference>
<evidence type="ECO:0000259" key="4">
    <source>
        <dbReference type="Pfam" id="PF06791"/>
    </source>
</evidence>
<dbReference type="PANTHER" id="PTHR10891">
    <property type="entry name" value="EF-HAND CALCIUM-BINDING DOMAIN CONTAINING PROTEIN"/>
    <property type="match status" value="1"/>
</dbReference>
<keyword evidence="3" id="KW-0812">Transmembrane</keyword>
<dbReference type="SUPFAM" id="SSF47473">
    <property type="entry name" value="EF-hand"/>
    <property type="match status" value="2"/>
</dbReference>
<evidence type="ECO:0000256" key="2">
    <source>
        <dbReference type="ARBA" id="ARBA00022737"/>
    </source>
</evidence>
<dbReference type="InterPro" id="IPR018247">
    <property type="entry name" value="EF_Hand_1_Ca_BS"/>
</dbReference>
<keyword evidence="7" id="KW-1185">Reference proteome</keyword>
<organism evidence="6 7">
    <name type="scientific">Nitrospirillum iridis</name>
    <dbReference type="NCBI Taxonomy" id="765888"/>
    <lineage>
        <taxon>Bacteria</taxon>
        <taxon>Pseudomonadati</taxon>
        <taxon>Pseudomonadota</taxon>
        <taxon>Alphaproteobacteria</taxon>
        <taxon>Rhodospirillales</taxon>
        <taxon>Azospirillaceae</taxon>
        <taxon>Nitrospirillum</taxon>
    </lineage>
</organism>
<dbReference type="Pfam" id="PF13202">
    <property type="entry name" value="EF-hand_5"/>
    <property type="match status" value="4"/>
</dbReference>
<dbReference type="InterPro" id="IPR011992">
    <property type="entry name" value="EF-hand-dom_pair"/>
</dbReference>
<proteinExistence type="predicted"/>
<keyword evidence="1" id="KW-0479">Metal-binding</keyword>
<feature type="domain" description="EF-hand" evidence="5">
    <location>
        <begin position="1873"/>
        <end position="1889"/>
    </location>
</feature>
<gene>
    <name evidence="6" type="ORF">FHS74_001993</name>
</gene>
<evidence type="ECO:0000259" key="5">
    <source>
        <dbReference type="Pfam" id="PF13202"/>
    </source>
</evidence>
<keyword evidence="3" id="KW-1133">Transmembrane helix</keyword>
<evidence type="ECO:0000313" key="7">
    <source>
        <dbReference type="Proteomes" id="UP000539175"/>
    </source>
</evidence>
<feature type="transmembrane region" description="Helical" evidence="3">
    <location>
        <begin position="241"/>
        <end position="265"/>
    </location>
</feature>
<comment type="caution">
    <text evidence="6">The sequence shown here is derived from an EMBL/GenBank/DDBJ whole genome shotgun (WGS) entry which is preliminary data.</text>
</comment>
<name>A0A7X0EC83_9PROT</name>